<dbReference type="PROSITE" id="PS00893">
    <property type="entry name" value="NUDIX_BOX"/>
    <property type="match status" value="1"/>
</dbReference>
<evidence type="ECO:0000313" key="5">
    <source>
        <dbReference type="Proteomes" id="UP001172778"/>
    </source>
</evidence>
<accession>A0ABT7E2I1</accession>
<dbReference type="InterPro" id="IPR000086">
    <property type="entry name" value="NUDIX_hydrolase_dom"/>
</dbReference>
<comment type="cofactor">
    <cofactor evidence="1">
        <name>Mg(2+)</name>
        <dbReference type="ChEBI" id="CHEBI:18420"/>
    </cofactor>
</comment>
<dbReference type="Gene3D" id="3.90.79.10">
    <property type="entry name" value="Nucleoside Triphosphate Pyrophosphohydrolase"/>
    <property type="match status" value="1"/>
</dbReference>
<dbReference type="Pfam" id="PF00293">
    <property type="entry name" value="NUDIX"/>
    <property type="match status" value="1"/>
</dbReference>
<evidence type="ECO:0000259" key="3">
    <source>
        <dbReference type="Pfam" id="PF00293"/>
    </source>
</evidence>
<dbReference type="InterPro" id="IPR015797">
    <property type="entry name" value="NUDIX_hydrolase-like_dom_sf"/>
</dbReference>
<reference evidence="4" key="1">
    <citation type="submission" date="2023-03" db="EMBL/GenBank/DDBJ databases">
        <title>Chitinimonas shenzhenensis gen. nov., sp. nov., a novel member of family Burkholderiaceae isolated from activated sludge collected in Shen Zhen, China.</title>
        <authorList>
            <person name="Wang X."/>
        </authorList>
    </citation>
    <scope>NUCLEOTIDE SEQUENCE</scope>
    <source>
        <strain evidence="4">DQS-5</strain>
    </source>
</reference>
<evidence type="ECO:0000256" key="1">
    <source>
        <dbReference type="ARBA" id="ARBA00001946"/>
    </source>
</evidence>
<sequence length="76" mass="8290">MKANKVAPVVLRQHPDGPQILAFIHPLAGHQRVKGSLEPGEPSHYGAERELKEETGLAGRAVREIGQWDAAFQGQI</sequence>
<proteinExistence type="predicted"/>
<protein>
    <submittedName>
        <fullName evidence="4">NUDIX domain-containing protein</fullName>
    </submittedName>
</protein>
<dbReference type="SUPFAM" id="SSF55811">
    <property type="entry name" value="Nudix"/>
    <property type="match status" value="1"/>
</dbReference>
<dbReference type="EMBL" id="JARRAF010000040">
    <property type="protein sequence ID" value="MDK2126529.1"/>
    <property type="molecule type" value="Genomic_DNA"/>
</dbReference>
<comment type="caution">
    <text evidence="4">The sequence shown here is derived from an EMBL/GenBank/DDBJ whole genome shotgun (WGS) entry which is preliminary data.</text>
</comment>
<evidence type="ECO:0000313" key="4">
    <source>
        <dbReference type="EMBL" id="MDK2126529.1"/>
    </source>
</evidence>
<name>A0ABT7E2I1_9NEIS</name>
<dbReference type="InterPro" id="IPR020084">
    <property type="entry name" value="NUDIX_hydrolase_CS"/>
</dbReference>
<keyword evidence="5" id="KW-1185">Reference proteome</keyword>
<keyword evidence="2" id="KW-0378">Hydrolase</keyword>
<dbReference type="RefSeq" id="WP_284102848.1">
    <property type="nucleotide sequence ID" value="NZ_JARRAF010000040.1"/>
</dbReference>
<evidence type="ECO:0000256" key="2">
    <source>
        <dbReference type="ARBA" id="ARBA00022801"/>
    </source>
</evidence>
<dbReference type="Proteomes" id="UP001172778">
    <property type="component" value="Unassembled WGS sequence"/>
</dbReference>
<organism evidence="4 5">
    <name type="scientific">Parachitinimonas caeni</name>
    <dbReference type="NCBI Taxonomy" id="3031301"/>
    <lineage>
        <taxon>Bacteria</taxon>
        <taxon>Pseudomonadati</taxon>
        <taxon>Pseudomonadota</taxon>
        <taxon>Betaproteobacteria</taxon>
        <taxon>Neisseriales</taxon>
        <taxon>Chitinibacteraceae</taxon>
        <taxon>Parachitinimonas</taxon>
    </lineage>
</organism>
<feature type="domain" description="Nudix hydrolase" evidence="3">
    <location>
        <begin position="26"/>
        <end position="70"/>
    </location>
</feature>
<gene>
    <name evidence="4" type="ORF">PZA18_21025</name>
</gene>